<evidence type="ECO:0000256" key="1">
    <source>
        <dbReference type="ARBA" id="ARBA00004236"/>
    </source>
</evidence>
<dbReference type="SUPFAM" id="SSF75011">
    <property type="entry name" value="3-carboxy-cis,cis-mucoante lactonizing enzyme"/>
    <property type="match status" value="1"/>
</dbReference>
<evidence type="ECO:0000313" key="6">
    <source>
        <dbReference type="Proteomes" id="UP000237662"/>
    </source>
</evidence>
<comment type="subcellular location">
    <subcellularLocation>
        <location evidence="1">Cell membrane</location>
    </subcellularLocation>
</comment>
<dbReference type="InterPro" id="IPR009722">
    <property type="entry name" value="YjiK/CarP"/>
</dbReference>
<dbReference type="InterPro" id="IPR011042">
    <property type="entry name" value="6-blade_b-propeller_TolB-like"/>
</dbReference>
<keyword evidence="4" id="KW-0472">Membrane</keyword>
<dbReference type="Proteomes" id="UP000237662">
    <property type="component" value="Unassembled WGS sequence"/>
</dbReference>
<dbReference type="Pfam" id="PF06977">
    <property type="entry name" value="SdiA-regulated"/>
    <property type="match status" value="1"/>
</dbReference>
<gene>
    <name evidence="5" type="ORF">CLV84_1404</name>
</gene>
<dbReference type="Gene3D" id="2.120.10.30">
    <property type="entry name" value="TolB, C-terminal domain"/>
    <property type="match status" value="1"/>
</dbReference>
<organism evidence="5 6">
    <name type="scientific">Neolewinella xylanilytica</name>
    <dbReference type="NCBI Taxonomy" id="1514080"/>
    <lineage>
        <taxon>Bacteria</taxon>
        <taxon>Pseudomonadati</taxon>
        <taxon>Bacteroidota</taxon>
        <taxon>Saprospiria</taxon>
        <taxon>Saprospirales</taxon>
        <taxon>Lewinellaceae</taxon>
        <taxon>Neolewinella</taxon>
    </lineage>
</organism>
<proteinExistence type="inferred from homology"/>
<evidence type="ECO:0000256" key="3">
    <source>
        <dbReference type="ARBA" id="ARBA00022475"/>
    </source>
</evidence>
<evidence type="ECO:0000313" key="5">
    <source>
        <dbReference type="EMBL" id="PPK88437.1"/>
    </source>
</evidence>
<reference evidence="5 6" key="1">
    <citation type="submission" date="2018-02" db="EMBL/GenBank/DDBJ databases">
        <title>Genomic Encyclopedia of Archaeal and Bacterial Type Strains, Phase II (KMG-II): from individual species to whole genera.</title>
        <authorList>
            <person name="Goeker M."/>
        </authorList>
    </citation>
    <scope>NUCLEOTIDE SEQUENCE [LARGE SCALE GENOMIC DNA]</scope>
    <source>
        <strain evidence="5 6">DSM 29526</strain>
    </source>
</reference>
<keyword evidence="3" id="KW-1003">Cell membrane</keyword>
<evidence type="ECO:0000256" key="2">
    <source>
        <dbReference type="ARBA" id="ARBA00009852"/>
    </source>
</evidence>
<dbReference type="GO" id="GO:0005886">
    <property type="term" value="C:plasma membrane"/>
    <property type="evidence" value="ECO:0007669"/>
    <property type="project" value="UniProtKB-SubCell"/>
</dbReference>
<comment type="similarity">
    <text evidence="2">Belongs to the YjiK family.</text>
</comment>
<accession>A0A2S6IAA8</accession>
<name>A0A2S6IAA8_9BACT</name>
<comment type="caution">
    <text evidence="5">The sequence shown here is derived from an EMBL/GenBank/DDBJ whole genome shotgun (WGS) entry which is preliminary data.</text>
</comment>
<dbReference type="AlphaFoldDB" id="A0A2S6IAA8"/>
<keyword evidence="6" id="KW-1185">Reference proteome</keyword>
<dbReference type="EMBL" id="PTJC01000005">
    <property type="protein sequence ID" value="PPK88437.1"/>
    <property type="molecule type" value="Genomic_DNA"/>
</dbReference>
<sequence>MGILCTCAPSPAPAQFPYAVHSPELLVELPKELEEISGLTLFGDDLLAIQDENGIIFRISTADGSVQERILFGDDGDYEGIALVGDEIWVAESNGRLYQVALPGKPTQTVTKHKTWLDADYDVEGLYYDAAGDRLLLAGKEDPTGNGLDKADRYIFSFDLTTHELAKEPAYSFPRLNDFSPSGLAIHPQTGHLYLTSSVGKQLAVVTPAGEVDMLINLDRDLFPQPEGICFTADGTLYISTEARDGQPARIYRLPLPA</sequence>
<evidence type="ECO:0000256" key="4">
    <source>
        <dbReference type="ARBA" id="ARBA00023136"/>
    </source>
</evidence>
<protein>
    <submittedName>
        <fullName evidence="5">SdiA-regulated protein</fullName>
    </submittedName>
</protein>